<dbReference type="GO" id="GO:0016787">
    <property type="term" value="F:hydrolase activity"/>
    <property type="evidence" value="ECO:0007669"/>
    <property type="project" value="UniProtKB-KW"/>
</dbReference>
<dbReference type="PANTHER" id="PTHR38682">
    <property type="entry name" value="V-TYPE ATP SYNTHASE SUBUNIT C"/>
    <property type="match status" value="1"/>
</dbReference>
<dbReference type="SUPFAM" id="SSF103486">
    <property type="entry name" value="V-type ATP synthase subunit C"/>
    <property type="match status" value="1"/>
</dbReference>
<reference evidence="3 4" key="1">
    <citation type="journal article" date="2015" name="Geomicrobiol. J.">
        <title>Caldisalinibacter kiritimatiensis gen. nov., sp. nov., a moderately thermohalophilic thiosulfate-reducing bacterium from a hypersaline microbial mat.</title>
        <authorList>
            <person name="Ben Hania W."/>
            <person name="Joseph M."/>
            <person name="Fiebig A."/>
            <person name="Bunk B."/>
            <person name="Klenk H.-P."/>
            <person name="Fardeau M.-L."/>
            <person name="Spring S."/>
        </authorList>
    </citation>
    <scope>NUCLEOTIDE SEQUENCE [LARGE SCALE GENOMIC DNA]</scope>
    <source>
        <strain evidence="3 4">L21-TH-D2</strain>
    </source>
</reference>
<name>R1AXJ1_9FIRM</name>
<evidence type="ECO:0000256" key="2">
    <source>
        <dbReference type="ARBA" id="ARBA00023065"/>
    </source>
</evidence>
<dbReference type="OrthoDB" id="9816136at2"/>
<dbReference type="Pfam" id="PF01992">
    <property type="entry name" value="vATP-synt_AC39"/>
    <property type="match status" value="1"/>
</dbReference>
<dbReference type="Proteomes" id="UP000013378">
    <property type="component" value="Unassembled WGS sequence"/>
</dbReference>
<organism evidence="3 4">
    <name type="scientific">Caldisalinibacter kiritimatiensis</name>
    <dbReference type="NCBI Taxonomy" id="1304284"/>
    <lineage>
        <taxon>Bacteria</taxon>
        <taxon>Bacillati</taxon>
        <taxon>Bacillota</taxon>
        <taxon>Tissierellia</taxon>
        <taxon>Tissierellales</taxon>
        <taxon>Thermohalobacteraceae</taxon>
        <taxon>Caldisalinibacter</taxon>
    </lineage>
</organism>
<proteinExistence type="predicted"/>
<keyword evidence="4" id="KW-1185">Reference proteome</keyword>
<dbReference type="AlphaFoldDB" id="R1AXJ1"/>
<dbReference type="InterPro" id="IPR050873">
    <property type="entry name" value="V-ATPase_V0D/AC39_subunit"/>
</dbReference>
<dbReference type="InterPro" id="IPR002843">
    <property type="entry name" value="ATPase_V0-cplx_csu/dsu"/>
</dbReference>
<protein>
    <submittedName>
        <fullName evidence="3">V-type ATP synthase subunit C</fullName>
        <ecNumber evidence="3">3.6.3.14</ecNumber>
    </submittedName>
</protein>
<dbReference type="Gene3D" id="1.10.132.50">
    <property type="entry name" value="ATP synthase (C/AC39) subunit, domain 3"/>
    <property type="match status" value="3"/>
</dbReference>
<dbReference type="GO" id="GO:0046961">
    <property type="term" value="F:proton-transporting ATPase activity, rotational mechanism"/>
    <property type="evidence" value="ECO:0007669"/>
    <property type="project" value="InterPro"/>
</dbReference>
<keyword evidence="3" id="KW-0378">Hydrolase</keyword>
<gene>
    <name evidence="3" type="ORF">L21TH_0593</name>
</gene>
<dbReference type="PANTHER" id="PTHR38682:SF1">
    <property type="entry name" value="V-TYPE ATP SYNTHASE SUBUNIT C"/>
    <property type="match status" value="1"/>
</dbReference>
<dbReference type="EC" id="3.6.3.14" evidence="3"/>
<evidence type="ECO:0000256" key="1">
    <source>
        <dbReference type="ARBA" id="ARBA00022448"/>
    </source>
</evidence>
<dbReference type="InterPro" id="IPR044911">
    <property type="entry name" value="V-type_ATPase_csu/dsu_dom_3"/>
</dbReference>
<comment type="caution">
    <text evidence="3">The sequence shown here is derived from an EMBL/GenBank/DDBJ whole genome shotgun (WGS) entry which is preliminary data.</text>
</comment>
<keyword evidence="2" id="KW-0406">Ion transport</keyword>
<dbReference type="EMBL" id="ARZA01000065">
    <property type="protein sequence ID" value="EOD01372.1"/>
    <property type="molecule type" value="Genomic_DNA"/>
</dbReference>
<keyword evidence="1" id="KW-0813">Transport</keyword>
<dbReference type="InterPro" id="IPR036079">
    <property type="entry name" value="ATPase_csu/dsu_sf"/>
</dbReference>
<accession>R1AXJ1</accession>
<evidence type="ECO:0000313" key="4">
    <source>
        <dbReference type="Proteomes" id="UP000013378"/>
    </source>
</evidence>
<dbReference type="eggNOG" id="COG1527">
    <property type="taxonomic scope" value="Bacteria"/>
</dbReference>
<dbReference type="RefSeq" id="WP_006308520.1">
    <property type="nucleotide sequence ID" value="NZ_ARZA01000065.1"/>
</dbReference>
<dbReference type="STRING" id="1304284.L21TH_0593"/>
<dbReference type="PATRIC" id="fig|1304284.3.peg.582"/>
<evidence type="ECO:0000313" key="3">
    <source>
        <dbReference type="EMBL" id="EOD01372.1"/>
    </source>
</evidence>
<sequence>MGSVRRFAVVNTKVRALKGKLLTKKDYNQLLKKKSVSKIAEYLKENTAYRDVLKDIDIRDIHRGNLELLLKRYIVLTYEKLLHYFTDEYRRFFRIMFMRYEIEDIKLYLRALSRGENLRYIRELVLYSGVYSTINHDKIVKSKNIEHLVENLKDTVYYQLLVPFLNEKGQKQVFYMEMNLDGFYFRQLYEQASKLNKTDERVLKDSLGKNIDLLNLEWIYRGLKFYKLSPEELINYTLLGGNYLRYKDIKQICYSKDEEELKKRMINTKYGFLFDNEETLDLFMERRIQRYLYFQFLDYYRRSKMNIMQSIAFVHLLEYEIRDIISLTEAIRYGLDSKETKKYLIRRIEGSDA</sequence>